<dbReference type="FunFam" id="3.40.50.11320:FF:000003">
    <property type="entry name" value="Carboxypeptidase"/>
    <property type="match status" value="1"/>
</dbReference>
<dbReference type="GO" id="GO:0004185">
    <property type="term" value="F:serine-type carboxypeptidase activity"/>
    <property type="evidence" value="ECO:0007669"/>
    <property type="project" value="UniProtKB-UniRule"/>
</dbReference>
<evidence type="ECO:0000256" key="2">
    <source>
        <dbReference type="ARBA" id="ARBA00009431"/>
    </source>
</evidence>
<sequence>MMSHLLFYLICFLSLVGISHGSYYTEQERDRITQLPGQPKNVDFAQYSGYVTVDKQAGRALFYWLTEAPTSRVPNSRPLVLWLNGGPGCSSVAYGAAEEIGPFHIKSDGRTLYLNQYAWNNLANLLFLESPAGVGFSYSNTTSDLYIVGDQKTAEDAYNFLVNWFERFPQYKHRDFYIAGESYAGHYVPQLSQLIYERNKGIQNPVINFKGFMVGNAVTDDYHDFVGTFEYWWTHGLISDLTYRLLRRACDFGSSQHPSVECKKALLVAELEQGNIDPYSIYTKPCNGTGSLRHNLRGHYPWMSRAYDPCTERYSVTYFNHPDVQKAFHANVTGIIYPWSTCSNLVGTYWADSPLSMLPIYQELINAGLRIWVYSGDTDSVVPVTATRYSIDALKLPTVSNWYPWYDHGKVGGWSQIYKGLTFVTVAGAGHEVPLHRPRQAFILFRSFLENKPMPR</sequence>
<evidence type="ECO:0000256" key="5">
    <source>
        <dbReference type="ARBA" id="ARBA00022670"/>
    </source>
</evidence>
<dbReference type="InterPro" id="IPR018202">
    <property type="entry name" value="Ser_caboxypep_ser_AS"/>
</dbReference>
<dbReference type="InterPro" id="IPR001563">
    <property type="entry name" value="Peptidase_S10"/>
</dbReference>
<evidence type="ECO:0000256" key="7">
    <source>
        <dbReference type="ARBA" id="ARBA00023157"/>
    </source>
</evidence>
<dbReference type="GO" id="GO:0005576">
    <property type="term" value="C:extracellular region"/>
    <property type="evidence" value="ECO:0007669"/>
    <property type="project" value="UniProtKB-SubCell"/>
</dbReference>
<feature type="chain" id="PRO_5027146064" description="Carboxypeptidase" evidence="10">
    <location>
        <begin position="22"/>
        <end position="456"/>
    </location>
</feature>
<proteinExistence type="inferred from homology"/>
<dbReference type="KEGG" id="mcha:111010259"/>
<keyword evidence="8" id="KW-0325">Glycoprotein</keyword>
<dbReference type="Gene3D" id="6.10.250.940">
    <property type="match status" value="1"/>
</dbReference>
<dbReference type="PANTHER" id="PTHR11802">
    <property type="entry name" value="SERINE PROTEASE FAMILY S10 SERINE CARBOXYPEPTIDASE"/>
    <property type="match status" value="1"/>
</dbReference>
<comment type="similarity">
    <text evidence="2 10">Belongs to the peptidase S10 family.</text>
</comment>
<evidence type="ECO:0000256" key="4">
    <source>
        <dbReference type="ARBA" id="ARBA00022645"/>
    </source>
</evidence>
<dbReference type="PROSITE" id="PS00131">
    <property type="entry name" value="CARBOXYPEPT_SER_SER"/>
    <property type="match status" value="1"/>
</dbReference>
<dbReference type="Pfam" id="PF00450">
    <property type="entry name" value="Peptidase_S10"/>
    <property type="match status" value="1"/>
</dbReference>
<evidence type="ECO:0000256" key="9">
    <source>
        <dbReference type="ARBA" id="ARBA00037399"/>
    </source>
</evidence>
<dbReference type="Proteomes" id="UP000504603">
    <property type="component" value="Unplaced"/>
</dbReference>
<evidence type="ECO:0000256" key="3">
    <source>
        <dbReference type="ARBA" id="ARBA00022525"/>
    </source>
</evidence>
<evidence type="ECO:0000313" key="11">
    <source>
        <dbReference type="Proteomes" id="UP000504603"/>
    </source>
</evidence>
<dbReference type="Gene3D" id="3.40.50.11320">
    <property type="match status" value="1"/>
</dbReference>
<organism evidence="11 12">
    <name type="scientific">Momordica charantia</name>
    <name type="common">Bitter gourd</name>
    <name type="synonym">Balsam pear</name>
    <dbReference type="NCBI Taxonomy" id="3673"/>
    <lineage>
        <taxon>Eukaryota</taxon>
        <taxon>Viridiplantae</taxon>
        <taxon>Streptophyta</taxon>
        <taxon>Embryophyta</taxon>
        <taxon>Tracheophyta</taxon>
        <taxon>Spermatophyta</taxon>
        <taxon>Magnoliopsida</taxon>
        <taxon>eudicotyledons</taxon>
        <taxon>Gunneridae</taxon>
        <taxon>Pentapetalae</taxon>
        <taxon>rosids</taxon>
        <taxon>fabids</taxon>
        <taxon>Cucurbitales</taxon>
        <taxon>Cucurbitaceae</taxon>
        <taxon>Momordiceae</taxon>
        <taxon>Momordica</taxon>
    </lineage>
</organism>
<keyword evidence="6 10" id="KW-0378">Hydrolase</keyword>
<keyword evidence="11" id="KW-1185">Reference proteome</keyword>
<dbReference type="PROSITE" id="PS00560">
    <property type="entry name" value="CARBOXYPEPT_SER_HIS"/>
    <property type="match status" value="1"/>
</dbReference>
<dbReference type="AlphaFoldDB" id="A0A6J1CFD7"/>
<keyword evidence="4 10" id="KW-0121">Carboxypeptidase</keyword>
<keyword evidence="5 10" id="KW-0645">Protease</keyword>
<protein>
    <recommendedName>
        <fullName evidence="10">Carboxypeptidase</fullName>
        <ecNumber evidence="10">3.4.16.-</ecNumber>
    </recommendedName>
</protein>
<dbReference type="InterPro" id="IPR033124">
    <property type="entry name" value="Ser_caboxypep_his_AS"/>
</dbReference>
<dbReference type="OrthoDB" id="443318at2759"/>
<comment type="function">
    <text evidence="9">Probable carboxypeptidase.</text>
</comment>
<dbReference type="InterPro" id="IPR029058">
    <property type="entry name" value="AB_hydrolase_fold"/>
</dbReference>
<dbReference type="GO" id="GO:0005773">
    <property type="term" value="C:vacuole"/>
    <property type="evidence" value="ECO:0007669"/>
    <property type="project" value="TreeGrafter"/>
</dbReference>
<keyword evidence="7" id="KW-1015">Disulfide bond</keyword>
<evidence type="ECO:0000256" key="1">
    <source>
        <dbReference type="ARBA" id="ARBA00004613"/>
    </source>
</evidence>
<feature type="signal peptide" evidence="10">
    <location>
        <begin position="1"/>
        <end position="21"/>
    </location>
</feature>
<evidence type="ECO:0000256" key="8">
    <source>
        <dbReference type="ARBA" id="ARBA00023180"/>
    </source>
</evidence>
<dbReference type="FunFam" id="3.40.50.1820:FF:000013">
    <property type="entry name" value="Carboxypeptidase"/>
    <property type="match status" value="1"/>
</dbReference>
<gene>
    <name evidence="12" type="primary">LOC111010259</name>
</gene>
<keyword evidence="3" id="KW-0964">Secreted</keyword>
<dbReference type="GO" id="GO:0006508">
    <property type="term" value="P:proteolysis"/>
    <property type="evidence" value="ECO:0007669"/>
    <property type="project" value="UniProtKB-KW"/>
</dbReference>
<name>A0A6J1CFD7_MOMCH</name>
<comment type="subcellular location">
    <subcellularLocation>
        <location evidence="1">Secreted</location>
    </subcellularLocation>
</comment>
<dbReference type="GeneID" id="111010259"/>
<reference evidence="12" key="1">
    <citation type="submission" date="2025-08" db="UniProtKB">
        <authorList>
            <consortium name="RefSeq"/>
        </authorList>
    </citation>
    <scope>IDENTIFICATION</scope>
    <source>
        <strain evidence="12">OHB3-1</strain>
    </source>
</reference>
<dbReference type="SUPFAM" id="SSF53474">
    <property type="entry name" value="alpha/beta-Hydrolases"/>
    <property type="match status" value="1"/>
</dbReference>
<dbReference type="EC" id="3.4.16.-" evidence="10"/>
<dbReference type="RefSeq" id="XP_022139313.1">
    <property type="nucleotide sequence ID" value="XM_022283621.1"/>
</dbReference>
<dbReference type="Gene3D" id="3.40.50.1820">
    <property type="entry name" value="alpha/beta hydrolase"/>
    <property type="match status" value="1"/>
</dbReference>
<dbReference type="PRINTS" id="PR00724">
    <property type="entry name" value="CRBOXYPTASEC"/>
</dbReference>
<evidence type="ECO:0000256" key="10">
    <source>
        <dbReference type="RuleBase" id="RU361156"/>
    </source>
</evidence>
<evidence type="ECO:0000256" key="6">
    <source>
        <dbReference type="ARBA" id="ARBA00022801"/>
    </source>
</evidence>
<accession>A0A6J1CFD7</accession>
<evidence type="ECO:0000313" key="12">
    <source>
        <dbReference type="RefSeq" id="XP_022139313.1"/>
    </source>
</evidence>
<keyword evidence="10" id="KW-0732">Signal</keyword>
<dbReference type="PANTHER" id="PTHR11802:SF198">
    <property type="entry name" value="SERINE CARBOXYPEPTIDASE-LIKE 27"/>
    <property type="match status" value="1"/>
</dbReference>